<evidence type="ECO:0000256" key="2">
    <source>
        <dbReference type="ARBA" id="ARBA00022730"/>
    </source>
</evidence>
<dbReference type="InterPro" id="IPR036791">
    <property type="entry name" value="Ribosomal_bL9_C_sf"/>
</dbReference>
<evidence type="ECO:0000256" key="6">
    <source>
        <dbReference type="ARBA" id="ARBA00035292"/>
    </source>
</evidence>
<keyword evidence="8" id="KW-0175">Coiled coil</keyword>
<dbReference type="AlphaFoldDB" id="A0A366HMH1"/>
<dbReference type="InterPro" id="IPR020594">
    <property type="entry name" value="Ribosomal_bL9_bac/chp"/>
</dbReference>
<organism evidence="10 11">
    <name type="scientific">Roseimicrobium gellanilyticum</name>
    <dbReference type="NCBI Taxonomy" id="748857"/>
    <lineage>
        <taxon>Bacteria</taxon>
        <taxon>Pseudomonadati</taxon>
        <taxon>Verrucomicrobiota</taxon>
        <taxon>Verrucomicrobiia</taxon>
        <taxon>Verrucomicrobiales</taxon>
        <taxon>Verrucomicrobiaceae</taxon>
        <taxon>Roseimicrobium</taxon>
    </lineage>
</organism>
<proteinExistence type="inferred from homology"/>
<evidence type="ECO:0000256" key="4">
    <source>
        <dbReference type="ARBA" id="ARBA00022980"/>
    </source>
</evidence>
<dbReference type="InterPro" id="IPR000244">
    <property type="entry name" value="Ribosomal_bL9"/>
</dbReference>
<dbReference type="Gene3D" id="3.40.5.10">
    <property type="entry name" value="Ribosomal protein L9, N-terminal domain"/>
    <property type="match status" value="1"/>
</dbReference>
<evidence type="ECO:0000313" key="11">
    <source>
        <dbReference type="Proteomes" id="UP000253426"/>
    </source>
</evidence>
<dbReference type="GO" id="GO:0005840">
    <property type="term" value="C:ribosome"/>
    <property type="evidence" value="ECO:0007669"/>
    <property type="project" value="UniProtKB-KW"/>
</dbReference>
<dbReference type="GO" id="GO:0006412">
    <property type="term" value="P:translation"/>
    <property type="evidence" value="ECO:0007669"/>
    <property type="project" value="UniProtKB-UniRule"/>
</dbReference>
<dbReference type="GO" id="GO:0003735">
    <property type="term" value="F:structural constituent of ribosome"/>
    <property type="evidence" value="ECO:0007669"/>
    <property type="project" value="InterPro"/>
</dbReference>
<reference evidence="10 11" key="1">
    <citation type="submission" date="2018-06" db="EMBL/GenBank/DDBJ databases">
        <title>Genomic Encyclopedia of Type Strains, Phase IV (KMG-IV): sequencing the most valuable type-strain genomes for metagenomic binning, comparative biology and taxonomic classification.</title>
        <authorList>
            <person name="Goeker M."/>
        </authorList>
    </citation>
    <scope>NUCLEOTIDE SEQUENCE [LARGE SCALE GENOMIC DNA]</scope>
    <source>
        <strain evidence="10 11">DSM 25532</strain>
    </source>
</reference>
<dbReference type="GO" id="GO:1990904">
    <property type="term" value="C:ribonucleoprotein complex"/>
    <property type="evidence" value="ECO:0007669"/>
    <property type="project" value="UniProtKB-KW"/>
</dbReference>
<dbReference type="SUPFAM" id="SSF55658">
    <property type="entry name" value="L9 N-domain-like"/>
    <property type="match status" value="1"/>
</dbReference>
<dbReference type="PANTHER" id="PTHR21368">
    <property type="entry name" value="50S RIBOSOMAL PROTEIN L9"/>
    <property type="match status" value="1"/>
</dbReference>
<dbReference type="InterPro" id="IPR020069">
    <property type="entry name" value="Ribosomal_bL9_C"/>
</dbReference>
<feature type="coiled-coil region" evidence="8">
    <location>
        <begin position="46"/>
        <end position="78"/>
    </location>
</feature>
<feature type="domain" description="Ribosomal protein L9" evidence="9">
    <location>
        <begin position="16"/>
        <end position="43"/>
    </location>
</feature>
<dbReference type="Pfam" id="PF03948">
    <property type="entry name" value="Ribosomal_L9_C"/>
    <property type="match status" value="1"/>
</dbReference>
<dbReference type="OrthoDB" id="9788336at2"/>
<comment type="caution">
    <text evidence="10">The sequence shown here is derived from an EMBL/GenBank/DDBJ whole genome shotgun (WGS) entry which is preliminary data.</text>
</comment>
<sequence length="168" mass="17941">MATTQVILKEKIASLGAEGDIVKVRTGYARNFLLPKAKAYEATAGNLRHQANLQKVRAEREAKELEEAEKIASKLKKLKIKLTLATGQGGKAFGSITTKDIVEAVAASTAKITLDRHQLELEKPIKSTGTFEVPVKLHAGVECFLKVTVAAAEAGAEEGAEGEEEAAE</sequence>
<evidence type="ECO:0000313" key="10">
    <source>
        <dbReference type="EMBL" id="RBP44337.1"/>
    </source>
</evidence>
<dbReference type="PROSITE" id="PS00651">
    <property type="entry name" value="RIBOSOMAL_L9"/>
    <property type="match status" value="1"/>
</dbReference>
<comment type="function">
    <text evidence="7">Binds to the 23S rRNA.</text>
</comment>
<evidence type="ECO:0000256" key="5">
    <source>
        <dbReference type="ARBA" id="ARBA00023274"/>
    </source>
</evidence>
<dbReference type="SUPFAM" id="SSF55653">
    <property type="entry name" value="Ribosomal protein L9 C-domain"/>
    <property type="match status" value="1"/>
</dbReference>
<keyword evidence="3 7" id="KW-0694">RNA-binding</keyword>
<keyword evidence="11" id="KW-1185">Reference proteome</keyword>
<gene>
    <name evidence="7" type="primary">rplI</name>
    <name evidence="10" type="ORF">DES53_104156</name>
</gene>
<keyword evidence="5 7" id="KW-0687">Ribonucleoprotein</keyword>
<dbReference type="EMBL" id="QNRR01000004">
    <property type="protein sequence ID" value="RBP44337.1"/>
    <property type="molecule type" value="Genomic_DNA"/>
</dbReference>
<dbReference type="NCBIfam" id="TIGR00158">
    <property type="entry name" value="L9"/>
    <property type="match status" value="1"/>
</dbReference>
<dbReference type="RefSeq" id="WP_113958754.1">
    <property type="nucleotide sequence ID" value="NZ_QNRR01000004.1"/>
</dbReference>
<dbReference type="InterPro" id="IPR020070">
    <property type="entry name" value="Ribosomal_bL9_N"/>
</dbReference>
<keyword evidence="2 7" id="KW-0699">rRNA-binding</keyword>
<dbReference type="InterPro" id="IPR009027">
    <property type="entry name" value="Ribosomal_bL9/RNase_H1_N"/>
</dbReference>
<dbReference type="InterPro" id="IPR036935">
    <property type="entry name" value="Ribosomal_bL9_N_sf"/>
</dbReference>
<accession>A0A366HMH1</accession>
<comment type="similarity">
    <text evidence="1 7">Belongs to the bacterial ribosomal protein bL9 family.</text>
</comment>
<protein>
    <recommendedName>
        <fullName evidence="6 7">Large ribosomal subunit protein bL9</fullName>
    </recommendedName>
</protein>
<evidence type="ECO:0000256" key="1">
    <source>
        <dbReference type="ARBA" id="ARBA00010605"/>
    </source>
</evidence>
<dbReference type="Proteomes" id="UP000253426">
    <property type="component" value="Unassembled WGS sequence"/>
</dbReference>
<evidence type="ECO:0000256" key="3">
    <source>
        <dbReference type="ARBA" id="ARBA00022884"/>
    </source>
</evidence>
<keyword evidence="4 7" id="KW-0689">Ribosomal protein</keyword>
<dbReference type="GO" id="GO:0019843">
    <property type="term" value="F:rRNA binding"/>
    <property type="evidence" value="ECO:0007669"/>
    <property type="project" value="UniProtKB-UniRule"/>
</dbReference>
<dbReference type="Gene3D" id="3.10.430.100">
    <property type="entry name" value="Ribosomal protein L9, C-terminal domain"/>
    <property type="match status" value="1"/>
</dbReference>
<dbReference type="HAMAP" id="MF_00503">
    <property type="entry name" value="Ribosomal_bL9"/>
    <property type="match status" value="1"/>
</dbReference>
<evidence type="ECO:0000259" key="9">
    <source>
        <dbReference type="PROSITE" id="PS00651"/>
    </source>
</evidence>
<evidence type="ECO:0000256" key="8">
    <source>
        <dbReference type="SAM" id="Coils"/>
    </source>
</evidence>
<evidence type="ECO:0000256" key="7">
    <source>
        <dbReference type="HAMAP-Rule" id="MF_00503"/>
    </source>
</evidence>
<name>A0A366HMH1_9BACT</name>
<dbReference type="Pfam" id="PF01281">
    <property type="entry name" value="Ribosomal_L9_N"/>
    <property type="match status" value="1"/>
</dbReference>